<evidence type="ECO:0000313" key="2">
    <source>
        <dbReference type="Proteomes" id="UP001227543"/>
    </source>
</evidence>
<keyword evidence="2" id="KW-1185">Reference proteome</keyword>
<evidence type="ECO:0000313" key="1">
    <source>
        <dbReference type="EMBL" id="KAK1512096.1"/>
    </source>
</evidence>
<feature type="non-terminal residue" evidence="1">
    <location>
        <position position="1"/>
    </location>
</feature>
<organism evidence="1 2">
    <name type="scientific">Colletotrichum tamarilloi</name>
    <dbReference type="NCBI Taxonomy" id="1209934"/>
    <lineage>
        <taxon>Eukaryota</taxon>
        <taxon>Fungi</taxon>
        <taxon>Dikarya</taxon>
        <taxon>Ascomycota</taxon>
        <taxon>Pezizomycotina</taxon>
        <taxon>Sordariomycetes</taxon>
        <taxon>Hypocreomycetidae</taxon>
        <taxon>Glomerellales</taxon>
        <taxon>Glomerellaceae</taxon>
        <taxon>Colletotrichum</taxon>
        <taxon>Colletotrichum acutatum species complex</taxon>
    </lineage>
</organism>
<protein>
    <submittedName>
        <fullName evidence="1">Uncharacterized protein</fullName>
    </submittedName>
</protein>
<accession>A0ABQ9RSW6</accession>
<dbReference type="EMBL" id="MLFU01000002">
    <property type="protein sequence ID" value="KAK1512096.1"/>
    <property type="molecule type" value="Genomic_DNA"/>
</dbReference>
<reference evidence="1 2" key="1">
    <citation type="submission" date="2016-10" db="EMBL/GenBank/DDBJ databases">
        <title>The genome sequence of Colletotrichum fioriniae PJ7.</title>
        <authorList>
            <person name="Baroncelli R."/>
        </authorList>
    </citation>
    <scope>NUCLEOTIDE SEQUENCE [LARGE SCALE GENOMIC DNA]</scope>
    <source>
        <strain evidence="1 2">Tom-12</strain>
    </source>
</reference>
<comment type="caution">
    <text evidence="1">The sequence shown here is derived from an EMBL/GenBank/DDBJ whole genome shotgun (WGS) entry which is preliminary data.</text>
</comment>
<dbReference type="RefSeq" id="XP_060388532.1">
    <property type="nucleotide sequence ID" value="XM_060517070.1"/>
</dbReference>
<dbReference type="GeneID" id="85401308"/>
<dbReference type="Proteomes" id="UP001227543">
    <property type="component" value="Unassembled WGS sequence"/>
</dbReference>
<sequence>PLAPARHESLRKSGFPPRFTLGPWKTRPHGETCLHVLLRKITHCNDAFFLLVFLGKNTTPRTQLPWRIRCSQGHKETMVKADESNTVAAPRLRDAFPETTKLSFLFCLRLTFLLSLSPFTGATDSEDRGR</sequence>
<gene>
    <name evidence="1" type="ORF">CTAM01_01026</name>
</gene>
<name>A0ABQ9RSW6_9PEZI</name>
<proteinExistence type="predicted"/>